<feature type="compositionally biased region" description="Low complexity" evidence="8">
    <location>
        <begin position="257"/>
        <end position="297"/>
    </location>
</feature>
<feature type="compositionally biased region" description="Low complexity" evidence="8">
    <location>
        <begin position="184"/>
        <end position="222"/>
    </location>
</feature>
<gene>
    <name evidence="11" type="ORF">AAFC00_004229</name>
</gene>
<feature type="region of interest" description="Disordered" evidence="8">
    <location>
        <begin position="159"/>
        <end position="322"/>
    </location>
</feature>
<sequence length="939" mass="100887">MAASAADEPRRSGRATKGQHKNLDGEETPKPGKKAATPAASASKKSAKKSAEPEPEPEPEAEAEEEGEDEEEDDDDDDEEEERVRCVCGDTSEKGPPDYVQCDACQVWQHNICLNLPLDADLLPDNYLCEQCSPDDHKDLLAAMARGEKPWEDRLRAWRNAKKKGKGRRKTGDRQSTASELKSDAAAHAVSSSPAPASTAASQPPAAATPTPAPSTTPAAASKGKESGTKRKFEEDEVKEEDAPPAAAKSEERATHESSAPAPTPTPAAAAAAAAASTTTTTTATETTASTRRASSSETKRAEKRRKSSAPAVDGPKKPDPETALVEIDQLPLERKKAAEALSKVITDDINSRVKAASYRIPDGHTATSLGRHHASRIEYALYMNHGPKLTESYSTQFRALLPNLKRNNMLIERLLKSDLTADELAVMKPEDMASEEEQKKRAALKEEVEKQSVMVQEDEKPRMRRTHKGDEYVDDESTNQTAEQSVFASRPVRHRESDAEAPKSGSPTAAQNASAASASDAMDVDKPEGGHSRRTSSQQFDIGGIWAKTQHTADGEQGPDARPTQQPSRRRSSIQRQAQQEKGEKVDADVDRLLADDDNDDEEYNPAELGLSDGAVWRGELVQPGVTQLTTTGRFVAGNDFGRYMPWTQFLPRALEIEGRLEARRADDYLCGLQWSRKSDVAVLALSPYNNRPAFDQIFDYFASRSRYAVIRKGHGMSEIVKDVYISPVEKGGPLPPHIGLLEHSSLDASIPDRILLVTFVVNKPAHWDNPSTAPIPLDAQVAQNGNGIPPHLRNGPVASPINSQPPAPAFSPAPPQTANGATGFPYSTPNSNAIPPNPYGALTQNTPALVPQYPGTPLAAYTAAAPPHPNPLVARILGPLANAPTVQHILQSAGGGEIAENILQGMKTILTTDPSAAEDLGRFSAHLGLTPSGASGN</sequence>
<feature type="compositionally biased region" description="Pro residues" evidence="8">
    <location>
        <begin position="805"/>
        <end position="817"/>
    </location>
</feature>
<feature type="compositionally biased region" description="Basic residues" evidence="8">
    <location>
        <begin position="159"/>
        <end position="171"/>
    </location>
</feature>
<feature type="region of interest" description="Disordered" evidence="8">
    <location>
        <begin position="429"/>
        <end position="591"/>
    </location>
</feature>
<feature type="compositionally biased region" description="Acidic residues" evidence="8">
    <location>
        <begin position="53"/>
        <end position="81"/>
    </location>
</feature>
<name>A0ABR3PJ83_9PEZI</name>
<feature type="domain" description="PHD-type" evidence="9">
    <location>
        <begin position="83"/>
        <end position="135"/>
    </location>
</feature>
<dbReference type="PROSITE" id="PS01359">
    <property type="entry name" value="ZF_PHD_1"/>
    <property type="match status" value="1"/>
</dbReference>
<dbReference type="Gene3D" id="3.30.40.10">
    <property type="entry name" value="Zinc/RING finger domain, C3HC4 (zinc finger)"/>
    <property type="match status" value="1"/>
</dbReference>
<dbReference type="GeneID" id="95977929"/>
<feature type="compositionally biased region" description="Basic and acidic residues" evidence="8">
    <location>
        <begin position="580"/>
        <end position="591"/>
    </location>
</feature>
<evidence type="ECO:0000313" key="11">
    <source>
        <dbReference type="EMBL" id="KAL1306112.1"/>
    </source>
</evidence>
<feature type="compositionally biased region" description="Basic and acidic residues" evidence="8">
    <location>
        <begin position="223"/>
        <end position="234"/>
    </location>
</feature>
<dbReference type="InterPro" id="IPR019786">
    <property type="entry name" value="Zinc_finger_PHD-type_CS"/>
</dbReference>
<dbReference type="InterPro" id="IPR019787">
    <property type="entry name" value="Znf_PHD-finger"/>
</dbReference>
<dbReference type="PANTHER" id="PTHR11477">
    <property type="entry name" value="TRANSCRIPTION FACTOR S-II ZINC FINGER DOMAIN-CONTAINING PROTEIN"/>
    <property type="match status" value="1"/>
</dbReference>
<dbReference type="CDD" id="cd21538">
    <property type="entry name" value="SPOC_TFIIS"/>
    <property type="match status" value="1"/>
</dbReference>
<comment type="similarity">
    <text evidence="2">Belongs to the BYE1 family.</text>
</comment>
<dbReference type="Gene3D" id="1.10.472.30">
    <property type="entry name" value="Transcription elongation factor S-II, central domain"/>
    <property type="match status" value="1"/>
</dbReference>
<dbReference type="PROSITE" id="PS50016">
    <property type="entry name" value="ZF_PHD_2"/>
    <property type="match status" value="1"/>
</dbReference>
<dbReference type="InterPro" id="IPR013083">
    <property type="entry name" value="Znf_RING/FYVE/PHD"/>
</dbReference>
<feature type="compositionally biased region" description="Basic and acidic residues" evidence="8">
    <location>
        <begin position="429"/>
        <end position="451"/>
    </location>
</feature>
<evidence type="ECO:0000259" key="10">
    <source>
        <dbReference type="PROSITE" id="PS51321"/>
    </source>
</evidence>
<feature type="compositionally biased region" description="Low complexity" evidence="8">
    <location>
        <begin position="34"/>
        <end position="44"/>
    </location>
</feature>
<evidence type="ECO:0000256" key="2">
    <source>
        <dbReference type="ARBA" id="ARBA00011050"/>
    </source>
</evidence>
<keyword evidence="12" id="KW-1185">Reference proteome</keyword>
<dbReference type="PANTHER" id="PTHR11477:SF11">
    <property type="entry name" value="TRANSCRIPTION FACTOR BYE1"/>
    <property type="match status" value="1"/>
</dbReference>
<feature type="region of interest" description="Disordered" evidence="8">
    <location>
        <begin position="795"/>
        <end position="848"/>
    </location>
</feature>
<accession>A0ABR3PJ83</accession>
<dbReference type="InterPro" id="IPR012921">
    <property type="entry name" value="SPOC_C"/>
</dbReference>
<dbReference type="RefSeq" id="XP_069202385.1">
    <property type="nucleotide sequence ID" value="XM_069343837.1"/>
</dbReference>
<evidence type="ECO:0000256" key="7">
    <source>
        <dbReference type="PROSITE-ProRule" id="PRU00146"/>
    </source>
</evidence>
<dbReference type="InterPro" id="IPR055499">
    <property type="entry name" value="DUF7071"/>
</dbReference>
<evidence type="ECO:0000256" key="1">
    <source>
        <dbReference type="ARBA" id="ARBA00002311"/>
    </source>
</evidence>
<feature type="compositionally biased region" description="Polar residues" evidence="8">
    <location>
        <begin position="479"/>
        <end position="488"/>
    </location>
</feature>
<dbReference type="InterPro" id="IPR036575">
    <property type="entry name" value="TFIIS_cen_dom_sf"/>
</dbReference>
<keyword evidence="5 7" id="KW-0863">Zinc-finger</keyword>
<evidence type="ECO:0000256" key="8">
    <source>
        <dbReference type="SAM" id="MobiDB-lite"/>
    </source>
</evidence>
<feature type="compositionally biased region" description="Low complexity" evidence="8">
    <location>
        <begin position="510"/>
        <end position="522"/>
    </location>
</feature>
<evidence type="ECO:0000259" key="9">
    <source>
        <dbReference type="PROSITE" id="PS50016"/>
    </source>
</evidence>
<keyword evidence="6" id="KW-0862">Zinc</keyword>
<feature type="compositionally biased region" description="Basic and acidic residues" evidence="8">
    <location>
        <begin position="21"/>
        <end position="30"/>
    </location>
</feature>
<dbReference type="SMART" id="SM00249">
    <property type="entry name" value="PHD"/>
    <property type="match status" value="1"/>
</dbReference>
<protein>
    <recommendedName>
        <fullName evidence="3">Transcription factor BYE1</fullName>
    </recommendedName>
</protein>
<evidence type="ECO:0000256" key="6">
    <source>
        <dbReference type="ARBA" id="ARBA00022833"/>
    </source>
</evidence>
<dbReference type="Pfam" id="PF07500">
    <property type="entry name" value="TFIIS_M"/>
    <property type="match status" value="1"/>
</dbReference>
<dbReference type="PROSITE" id="PS51321">
    <property type="entry name" value="TFIIS_CENTRAL"/>
    <property type="match status" value="1"/>
</dbReference>
<dbReference type="Pfam" id="PF23257">
    <property type="entry name" value="DUF7071"/>
    <property type="match status" value="1"/>
</dbReference>
<dbReference type="SUPFAM" id="SSF57903">
    <property type="entry name" value="FYVE/PHD zinc finger"/>
    <property type="match status" value="1"/>
</dbReference>
<dbReference type="Pfam" id="PF07744">
    <property type="entry name" value="SPOC"/>
    <property type="match status" value="1"/>
</dbReference>
<dbReference type="SMART" id="SM00510">
    <property type="entry name" value="TFS2M"/>
    <property type="match status" value="1"/>
</dbReference>
<evidence type="ECO:0000256" key="5">
    <source>
        <dbReference type="ARBA" id="ARBA00022771"/>
    </source>
</evidence>
<reference evidence="11 12" key="1">
    <citation type="submission" date="2024-07" db="EMBL/GenBank/DDBJ databases">
        <title>Draft sequence of the Neodothiora populina.</title>
        <authorList>
            <person name="Drown D.D."/>
            <person name="Schuette U.S."/>
            <person name="Buechlein A.B."/>
            <person name="Rusch D.R."/>
            <person name="Winton L.W."/>
            <person name="Adams G.A."/>
        </authorList>
    </citation>
    <scope>NUCLEOTIDE SEQUENCE [LARGE SCALE GENOMIC DNA]</scope>
    <source>
        <strain evidence="11 12">CPC 39397</strain>
    </source>
</reference>
<keyword evidence="4" id="KW-0479">Metal-binding</keyword>
<dbReference type="InterPro" id="IPR001965">
    <property type="entry name" value="Znf_PHD"/>
</dbReference>
<evidence type="ECO:0000256" key="3">
    <source>
        <dbReference type="ARBA" id="ARBA00021616"/>
    </source>
</evidence>
<organism evidence="11 12">
    <name type="scientific">Neodothiora populina</name>
    <dbReference type="NCBI Taxonomy" id="2781224"/>
    <lineage>
        <taxon>Eukaryota</taxon>
        <taxon>Fungi</taxon>
        <taxon>Dikarya</taxon>
        <taxon>Ascomycota</taxon>
        <taxon>Pezizomycotina</taxon>
        <taxon>Dothideomycetes</taxon>
        <taxon>Dothideomycetidae</taxon>
        <taxon>Dothideales</taxon>
        <taxon>Dothioraceae</taxon>
        <taxon>Neodothiora</taxon>
    </lineage>
</organism>
<evidence type="ECO:0000313" key="12">
    <source>
        <dbReference type="Proteomes" id="UP001562354"/>
    </source>
</evidence>
<comment type="function">
    <text evidence="1">Negative regulator of transcription elongation.</text>
</comment>
<dbReference type="Proteomes" id="UP001562354">
    <property type="component" value="Unassembled WGS sequence"/>
</dbReference>
<dbReference type="InterPro" id="IPR003618">
    <property type="entry name" value="TFIIS_cen_dom"/>
</dbReference>
<feature type="region of interest" description="Disordered" evidence="8">
    <location>
        <begin position="1"/>
        <end position="96"/>
    </location>
</feature>
<feature type="compositionally biased region" description="Polar residues" evidence="8">
    <location>
        <begin position="818"/>
        <end position="836"/>
    </location>
</feature>
<dbReference type="InterPro" id="IPR011011">
    <property type="entry name" value="Znf_FYVE_PHD"/>
</dbReference>
<comment type="caution">
    <text evidence="11">The sequence shown here is derived from an EMBL/GenBank/DDBJ whole genome shotgun (WGS) entry which is preliminary data.</text>
</comment>
<dbReference type="SUPFAM" id="SSF46942">
    <property type="entry name" value="Elongation factor TFIIS domain 2"/>
    <property type="match status" value="1"/>
</dbReference>
<dbReference type="EMBL" id="JBFMKM010000005">
    <property type="protein sequence ID" value="KAL1306112.1"/>
    <property type="molecule type" value="Genomic_DNA"/>
</dbReference>
<feature type="domain" description="TFIIS central" evidence="10">
    <location>
        <begin position="334"/>
        <end position="461"/>
    </location>
</feature>
<dbReference type="Pfam" id="PF00628">
    <property type="entry name" value="PHD"/>
    <property type="match status" value="1"/>
</dbReference>
<evidence type="ECO:0000256" key="4">
    <source>
        <dbReference type="ARBA" id="ARBA00022723"/>
    </source>
</evidence>
<proteinExistence type="inferred from homology"/>